<sequence>MKQDLYGKDDSTTDEKYVPSKLQKAASRHRMPFAPSSNKSSNAKTVIQCEDCLKCRVCYSSHVLKPPQRRELESELDNLSFSYGSCFQDIDGYEGGIFERVYVNDKLTCASPIEFPYYVTFSDPLCFHCGSEHDLTSTPQTYPLCEKCKDQGKVAKEKNIRAFIPR</sequence>
<keyword evidence="3" id="KW-1185">Reference proteome</keyword>
<protein>
    <submittedName>
        <fullName evidence="2">Uncharacterized protein</fullName>
    </submittedName>
</protein>
<comment type="caution">
    <text evidence="2">The sequence shown here is derived from an EMBL/GenBank/DDBJ whole genome shotgun (WGS) entry which is preliminary data.</text>
</comment>
<organism evidence="2 3">
    <name type="scientific">Stichopus japonicus</name>
    <name type="common">Sea cucumber</name>
    <dbReference type="NCBI Taxonomy" id="307972"/>
    <lineage>
        <taxon>Eukaryota</taxon>
        <taxon>Metazoa</taxon>
        <taxon>Echinodermata</taxon>
        <taxon>Eleutherozoa</taxon>
        <taxon>Echinozoa</taxon>
        <taxon>Holothuroidea</taxon>
        <taxon>Aspidochirotacea</taxon>
        <taxon>Aspidochirotida</taxon>
        <taxon>Stichopodidae</taxon>
        <taxon>Apostichopus</taxon>
    </lineage>
</organism>
<dbReference type="AlphaFoldDB" id="A0A2G8JEK7"/>
<feature type="compositionally biased region" description="Basic and acidic residues" evidence="1">
    <location>
        <begin position="1"/>
        <end position="18"/>
    </location>
</feature>
<dbReference type="Proteomes" id="UP000230750">
    <property type="component" value="Unassembled WGS sequence"/>
</dbReference>
<reference evidence="2 3" key="1">
    <citation type="journal article" date="2017" name="PLoS Biol.">
        <title>The sea cucumber genome provides insights into morphological evolution and visceral regeneration.</title>
        <authorList>
            <person name="Zhang X."/>
            <person name="Sun L."/>
            <person name="Yuan J."/>
            <person name="Sun Y."/>
            <person name="Gao Y."/>
            <person name="Zhang L."/>
            <person name="Li S."/>
            <person name="Dai H."/>
            <person name="Hamel J.F."/>
            <person name="Liu C."/>
            <person name="Yu Y."/>
            <person name="Liu S."/>
            <person name="Lin W."/>
            <person name="Guo K."/>
            <person name="Jin S."/>
            <person name="Xu P."/>
            <person name="Storey K.B."/>
            <person name="Huan P."/>
            <person name="Zhang T."/>
            <person name="Zhou Y."/>
            <person name="Zhang J."/>
            <person name="Lin C."/>
            <person name="Li X."/>
            <person name="Xing L."/>
            <person name="Huo D."/>
            <person name="Sun M."/>
            <person name="Wang L."/>
            <person name="Mercier A."/>
            <person name="Li F."/>
            <person name="Yang H."/>
            <person name="Xiang J."/>
        </authorList>
    </citation>
    <scope>NUCLEOTIDE SEQUENCE [LARGE SCALE GENOMIC DNA]</scope>
    <source>
        <strain evidence="2">Shaxun</strain>
        <tissue evidence="2">Muscle</tissue>
    </source>
</reference>
<evidence type="ECO:0000256" key="1">
    <source>
        <dbReference type="SAM" id="MobiDB-lite"/>
    </source>
</evidence>
<feature type="region of interest" description="Disordered" evidence="1">
    <location>
        <begin position="1"/>
        <end position="40"/>
    </location>
</feature>
<dbReference type="OrthoDB" id="10050376at2759"/>
<dbReference type="EMBL" id="MRZV01002259">
    <property type="protein sequence ID" value="PIK34174.1"/>
    <property type="molecule type" value="Genomic_DNA"/>
</dbReference>
<proteinExistence type="predicted"/>
<name>A0A2G8JEK7_STIJA</name>
<accession>A0A2G8JEK7</accession>
<evidence type="ECO:0000313" key="2">
    <source>
        <dbReference type="EMBL" id="PIK34174.1"/>
    </source>
</evidence>
<evidence type="ECO:0000313" key="3">
    <source>
        <dbReference type="Proteomes" id="UP000230750"/>
    </source>
</evidence>
<gene>
    <name evidence="2" type="ORF">BSL78_29001</name>
</gene>